<feature type="domain" description="Large ribosomal subunit protein uL2 C-terminal" evidence="6">
    <location>
        <begin position="546"/>
        <end position="681"/>
    </location>
</feature>
<dbReference type="InterPro" id="IPR008991">
    <property type="entry name" value="Translation_prot_SH3-like_sf"/>
</dbReference>
<evidence type="ECO:0000256" key="5">
    <source>
        <dbReference type="SAM" id="SignalP"/>
    </source>
</evidence>
<comment type="similarity">
    <text evidence="1">Belongs to the universal ribosomal protein uL2 family.</text>
</comment>
<dbReference type="EMBL" id="CP119903">
    <property type="protein sequence ID" value="WFD23720.1"/>
    <property type="molecule type" value="Genomic_DNA"/>
</dbReference>
<dbReference type="InterPro" id="IPR014722">
    <property type="entry name" value="Rib_uL2_dom2"/>
</dbReference>
<dbReference type="InterPro" id="IPR038514">
    <property type="entry name" value="AAR2_C_sf"/>
</dbReference>
<dbReference type="PANTHER" id="PTHR13691">
    <property type="entry name" value="RIBOSOMAL PROTEIN L2"/>
    <property type="match status" value="1"/>
</dbReference>
<dbReference type="CDD" id="cd13777">
    <property type="entry name" value="Aar2_N"/>
    <property type="match status" value="1"/>
</dbReference>
<dbReference type="FunFam" id="2.30.30.30:FF:000006">
    <property type="entry name" value="60S ribosomal protein L8"/>
    <property type="match status" value="1"/>
</dbReference>
<organism evidence="8 9">
    <name type="scientific">Malassezia equina</name>
    <dbReference type="NCBI Taxonomy" id="1381935"/>
    <lineage>
        <taxon>Eukaryota</taxon>
        <taxon>Fungi</taxon>
        <taxon>Dikarya</taxon>
        <taxon>Basidiomycota</taxon>
        <taxon>Ustilaginomycotina</taxon>
        <taxon>Malasseziomycetes</taxon>
        <taxon>Malasseziales</taxon>
        <taxon>Malasseziaceae</taxon>
        <taxon>Malassezia</taxon>
    </lineage>
</organism>
<evidence type="ECO:0000259" key="6">
    <source>
        <dbReference type="SMART" id="SM01382"/>
    </source>
</evidence>
<keyword evidence="2 8" id="KW-0689">Ribosomal protein</keyword>
<feature type="domain" description="Large ribosomal subunit protein uL2 RNA-binding" evidence="7">
    <location>
        <begin position="453"/>
        <end position="540"/>
    </location>
</feature>
<dbReference type="Gene3D" id="2.40.50.140">
    <property type="entry name" value="Nucleic acid-binding proteins"/>
    <property type="match status" value="1"/>
</dbReference>
<dbReference type="FunFam" id="4.10.950.10:FF:000002">
    <property type="entry name" value="60S ribosomal protein L2"/>
    <property type="match status" value="1"/>
</dbReference>
<dbReference type="InterPro" id="IPR014726">
    <property type="entry name" value="Ribosomal_uL2_dom3"/>
</dbReference>
<dbReference type="SMART" id="SM01382">
    <property type="entry name" value="Ribosomal_L2_C"/>
    <property type="match status" value="1"/>
</dbReference>
<dbReference type="InterPro" id="IPR022669">
    <property type="entry name" value="Ribosomal_uL2_C"/>
</dbReference>
<accession>A0AAF0EFM6</accession>
<dbReference type="AlphaFoldDB" id="A0AAF0EFM6"/>
<feature type="signal peptide" evidence="5">
    <location>
        <begin position="1"/>
        <end position="31"/>
    </location>
</feature>
<evidence type="ECO:0000313" key="9">
    <source>
        <dbReference type="Proteomes" id="UP001214415"/>
    </source>
</evidence>
<dbReference type="Pfam" id="PF00181">
    <property type="entry name" value="Ribosomal_L2_N"/>
    <property type="match status" value="1"/>
</dbReference>
<reference evidence="8" key="1">
    <citation type="submission" date="2023-03" db="EMBL/GenBank/DDBJ databases">
        <title>Mating type loci evolution in Malassezia.</title>
        <authorList>
            <person name="Coelho M.A."/>
        </authorList>
    </citation>
    <scope>NUCLEOTIDE SEQUENCE</scope>
    <source>
        <strain evidence="8">CBS 12830</strain>
    </source>
</reference>
<dbReference type="InterPro" id="IPR022666">
    <property type="entry name" value="Ribosomal_uL2_RNA-bd_dom"/>
</dbReference>
<proteinExistence type="inferred from homology"/>
<dbReference type="Pfam" id="PF05282">
    <property type="entry name" value="AAR2"/>
    <property type="match status" value="1"/>
</dbReference>
<dbReference type="CDD" id="cd13778">
    <property type="entry name" value="Aar2_C"/>
    <property type="match status" value="1"/>
</dbReference>
<dbReference type="InterPro" id="IPR012340">
    <property type="entry name" value="NA-bd_OB-fold"/>
</dbReference>
<dbReference type="FunFam" id="2.40.50.140:FF:000020">
    <property type="entry name" value="60S ribosomal protein L2"/>
    <property type="match status" value="1"/>
</dbReference>
<keyword evidence="5" id="KW-0732">Signal</keyword>
<evidence type="ECO:0000256" key="1">
    <source>
        <dbReference type="ARBA" id="ARBA00005636"/>
    </source>
</evidence>
<dbReference type="SMART" id="SM01383">
    <property type="entry name" value="Ribosomal_L2"/>
    <property type="match status" value="1"/>
</dbReference>
<keyword evidence="3" id="KW-0687">Ribonucleoprotein</keyword>
<dbReference type="Pfam" id="PF03947">
    <property type="entry name" value="Ribosomal_L2_C"/>
    <property type="match status" value="1"/>
</dbReference>
<evidence type="ECO:0000256" key="4">
    <source>
        <dbReference type="SAM" id="MobiDB-lite"/>
    </source>
</evidence>
<feature type="chain" id="PRO_5041969409" evidence="5">
    <location>
        <begin position="32"/>
        <end position="705"/>
    </location>
</feature>
<feature type="region of interest" description="Disordered" evidence="4">
    <location>
        <begin position="658"/>
        <end position="679"/>
    </location>
</feature>
<dbReference type="GO" id="GO:0003723">
    <property type="term" value="F:RNA binding"/>
    <property type="evidence" value="ECO:0007669"/>
    <property type="project" value="TreeGrafter"/>
</dbReference>
<dbReference type="PROSITE" id="PS00467">
    <property type="entry name" value="RIBOSOMAL_L2"/>
    <property type="match status" value="1"/>
</dbReference>
<keyword evidence="9" id="KW-1185">Reference proteome</keyword>
<dbReference type="InterPro" id="IPR038516">
    <property type="entry name" value="AAR2_N_sf"/>
</dbReference>
<dbReference type="SUPFAM" id="SSF50104">
    <property type="entry name" value="Translation proteins SH3-like domain"/>
    <property type="match status" value="1"/>
</dbReference>
<dbReference type="GO" id="GO:0022625">
    <property type="term" value="C:cytosolic large ribosomal subunit"/>
    <property type="evidence" value="ECO:0007669"/>
    <property type="project" value="TreeGrafter"/>
</dbReference>
<dbReference type="InterPro" id="IPR002171">
    <property type="entry name" value="Ribosomal_uL2"/>
</dbReference>
<dbReference type="Gene3D" id="4.10.950.10">
    <property type="entry name" value="Ribosomal protein L2, domain 3"/>
    <property type="match status" value="1"/>
</dbReference>
<protein>
    <submittedName>
        <fullName evidence="8">60S ribosomal protein L2</fullName>
    </submittedName>
</protein>
<dbReference type="PANTHER" id="PTHR13691:SF16">
    <property type="entry name" value="LARGE RIBOSOMAL SUBUNIT PROTEIN UL2"/>
    <property type="match status" value="1"/>
</dbReference>
<gene>
    <name evidence="8" type="primary">RPL2</name>
    <name evidence="8" type="ORF">MEQU1_002414</name>
</gene>
<dbReference type="Proteomes" id="UP001214415">
    <property type="component" value="Chromosome 4"/>
</dbReference>
<dbReference type="Pfam" id="PF20981">
    <property type="entry name" value="AAR2_1st"/>
    <property type="match status" value="1"/>
</dbReference>
<dbReference type="SUPFAM" id="SSF50249">
    <property type="entry name" value="Nucleic acid-binding proteins"/>
    <property type="match status" value="1"/>
</dbReference>
<dbReference type="Gene3D" id="2.30.30.30">
    <property type="match status" value="1"/>
</dbReference>
<dbReference type="Gene3D" id="2.60.34.20">
    <property type="match status" value="1"/>
</dbReference>
<dbReference type="Gene3D" id="1.25.40.550">
    <property type="entry name" value="Aar2, C-terminal domain-like"/>
    <property type="match status" value="1"/>
</dbReference>
<dbReference type="GO" id="GO:0003735">
    <property type="term" value="F:structural constituent of ribosome"/>
    <property type="evidence" value="ECO:0007669"/>
    <property type="project" value="InterPro"/>
</dbReference>
<dbReference type="InterPro" id="IPR033648">
    <property type="entry name" value="AAR2_C"/>
</dbReference>
<evidence type="ECO:0000259" key="7">
    <source>
        <dbReference type="SMART" id="SM01383"/>
    </source>
</evidence>
<sequence>MPPRPSPAEAKALWARHAFLLLTGLPRGAHVALDAHAYVVDTQFQGFKMVPPGLHCLTWQAGAWDDDRHDVFATEGVRSVWLLYTAPKEVFVRSYDAATDTWAMAPGTDARTPTVVSQEHFQAWDAHLAPYPMEGGTNWTALTHWLAQSPGTLARVFRTHEHHGDATCDSFTPVAPADTLATVHELRAQRLFDTPSEVPSGLAFTPICLAHSWPPGAQGAARTLWSMDKSWRLAQVLAQASAAEHAANDDTGPLLREMELCFLLVRCANHAGALEHWLALIDLFCYAGARLGAPAPLALHPAEGDAAAATACTQDVQLDAHVAWMHTFTAQCEALPTTVWTDELAPYEGRVLQALAQLRAHLGRALSAWAARHELPDGPAPPHERLVQAWRTLSASVHTRFAWTLDARLDEEVEVDEDDDEAPVYVDLSSAVHEKEEGAAAGWSLPLRGKTMGRVIRAQRKSGGIFKAHTRLNKAPAKLRAYDFAERNGYIRGLVKEIVHDAGRGAPLAKVTFRDPYRYKLRTETFIATEGMHTGQFVYCGKKAMLNVGNVLPLSSLPEGTIVCNVESKSGDRGTLARTSGNYATVIGHDADGLTSRIRLPSGVKKTVPSAARATVGIVAGGGRIDKPMLKAGRAYHKYRVKRNSWPRTRGVAMNPVDHPHGGGNHQHIGHSSTVKRGSVPGQKVGLIAARRTGLHRGTVKVRDA</sequence>
<dbReference type="InterPro" id="IPR022671">
    <property type="entry name" value="Ribosomal_uL2_CS"/>
</dbReference>
<name>A0AAF0EFM6_9BASI</name>
<evidence type="ECO:0000256" key="3">
    <source>
        <dbReference type="ARBA" id="ARBA00023274"/>
    </source>
</evidence>
<evidence type="ECO:0000313" key="8">
    <source>
        <dbReference type="EMBL" id="WFD23720.1"/>
    </source>
</evidence>
<dbReference type="GO" id="GO:0002181">
    <property type="term" value="P:cytoplasmic translation"/>
    <property type="evidence" value="ECO:0007669"/>
    <property type="project" value="TreeGrafter"/>
</dbReference>
<dbReference type="InterPro" id="IPR033647">
    <property type="entry name" value="Aar2_N"/>
</dbReference>
<evidence type="ECO:0000256" key="2">
    <source>
        <dbReference type="ARBA" id="ARBA00022980"/>
    </source>
</evidence>